<keyword evidence="6 8" id="KW-0722">Serine protease inhibitor</keyword>
<organism evidence="11 12">
    <name type="scientific">Streptomyces cellulosae</name>
    <dbReference type="NCBI Taxonomy" id="1968"/>
    <lineage>
        <taxon>Bacteria</taxon>
        <taxon>Bacillati</taxon>
        <taxon>Actinomycetota</taxon>
        <taxon>Actinomycetes</taxon>
        <taxon>Kitasatosporales</taxon>
        <taxon>Streptomycetaceae</taxon>
        <taxon>Streptomyces</taxon>
    </lineage>
</organism>
<evidence type="ECO:0000256" key="4">
    <source>
        <dbReference type="ARBA" id="ARBA00022525"/>
    </source>
</evidence>
<evidence type="ECO:0000313" key="12">
    <source>
        <dbReference type="Proteomes" id="UP001612415"/>
    </source>
</evidence>
<evidence type="ECO:0000256" key="5">
    <source>
        <dbReference type="ARBA" id="ARBA00022690"/>
    </source>
</evidence>
<keyword evidence="12" id="KW-1185">Reference proteome</keyword>
<evidence type="ECO:0000256" key="1">
    <source>
        <dbReference type="ARBA" id="ARBA00004613"/>
    </source>
</evidence>
<keyword evidence="5 8" id="KW-0646">Protease inhibitor</keyword>
<comment type="subcellular location">
    <subcellularLocation>
        <location evidence="1">Secreted</location>
    </subcellularLocation>
</comment>
<dbReference type="InterPro" id="IPR000691">
    <property type="entry name" value="Prot_inh_I16_SSI"/>
</dbReference>
<evidence type="ECO:0000256" key="9">
    <source>
        <dbReference type="SAM" id="SignalP"/>
    </source>
</evidence>
<protein>
    <submittedName>
        <fullName evidence="11">SSI family serine proteinase inhibitor</fullName>
    </submittedName>
</protein>
<keyword evidence="7" id="KW-1015">Disulfide bond</keyword>
<dbReference type="Pfam" id="PF00720">
    <property type="entry name" value="SSI"/>
    <property type="match status" value="1"/>
</dbReference>
<proteinExistence type="inferred from homology"/>
<dbReference type="RefSeq" id="WP_398660772.1">
    <property type="nucleotide sequence ID" value="NZ_JBITDC010000020.1"/>
</dbReference>
<evidence type="ECO:0000259" key="10">
    <source>
        <dbReference type="Pfam" id="PF00720"/>
    </source>
</evidence>
<evidence type="ECO:0000313" key="11">
    <source>
        <dbReference type="EMBL" id="MFI5680322.1"/>
    </source>
</evidence>
<feature type="signal peptide" evidence="9">
    <location>
        <begin position="1"/>
        <end position="30"/>
    </location>
</feature>
<sequence>MTHTTTAKAVRGALPAAAALLLALVSPAHAAPRTADQGDWLLVTVTTGDAGSGATRGTLLLCDPPLGHQHAAEACAELETVAGDIRAFPATDTYCTMIHAPVTAHARGQWEGRPVDYTETFTNTCVMRARTGSVFALDD</sequence>
<evidence type="ECO:0000256" key="2">
    <source>
        <dbReference type="ARBA" id="ARBA00010472"/>
    </source>
</evidence>
<dbReference type="EMBL" id="JBITDC010000020">
    <property type="protein sequence ID" value="MFI5680322.1"/>
    <property type="molecule type" value="Genomic_DNA"/>
</dbReference>
<evidence type="ECO:0000256" key="7">
    <source>
        <dbReference type="ARBA" id="ARBA00023157"/>
    </source>
</evidence>
<keyword evidence="4" id="KW-0964">Secreted</keyword>
<dbReference type="PRINTS" id="PR00294">
    <property type="entry name" value="SSBTLNINHBTR"/>
</dbReference>
<reference evidence="11 12" key="1">
    <citation type="submission" date="2024-10" db="EMBL/GenBank/DDBJ databases">
        <title>The Natural Products Discovery Center: Release of the First 8490 Sequenced Strains for Exploring Actinobacteria Biosynthetic Diversity.</title>
        <authorList>
            <person name="Kalkreuter E."/>
            <person name="Kautsar S.A."/>
            <person name="Yang D."/>
            <person name="Bader C.D."/>
            <person name="Teijaro C.N."/>
            <person name="Fluegel L."/>
            <person name="Davis C.M."/>
            <person name="Simpson J.R."/>
            <person name="Lauterbach L."/>
            <person name="Steele A.D."/>
            <person name="Gui C."/>
            <person name="Meng S."/>
            <person name="Li G."/>
            <person name="Viehrig K."/>
            <person name="Ye F."/>
            <person name="Su P."/>
            <person name="Kiefer A.F."/>
            <person name="Nichols A."/>
            <person name="Cepeda A.J."/>
            <person name="Yan W."/>
            <person name="Fan B."/>
            <person name="Jiang Y."/>
            <person name="Adhikari A."/>
            <person name="Zheng C.-J."/>
            <person name="Schuster L."/>
            <person name="Cowan T.M."/>
            <person name="Smanski M.J."/>
            <person name="Chevrette M.G."/>
            <person name="De Carvalho L.P.S."/>
            <person name="Shen B."/>
        </authorList>
    </citation>
    <scope>NUCLEOTIDE SEQUENCE [LARGE SCALE GENOMIC DNA]</scope>
    <source>
        <strain evidence="11 12">NPDC051599</strain>
    </source>
</reference>
<evidence type="ECO:0000256" key="3">
    <source>
        <dbReference type="ARBA" id="ARBA00011738"/>
    </source>
</evidence>
<gene>
    <name evidence="11" type="ORF">ACIA8P_37925</name>
</gene>
<comment type="caution">
    <text evidence="11">The sequence shown here is derived from an EMBL/GenBank/DDBJ whole genome shotgun (WGS) entry which is preliminary data.</text>
</comment>
<dbReference type="Proteomes" id="UP001612415">
    <property type="component" value="Unassembled WGS sequence"/>
</dbReference>
<dbReference type="InterPro" id="IPR036819">
    <property type="entry name" value="Subtilisin_inhibitor-like_sf"/>
</dbReference>
<accession>A0ABW7YD48</accession>
<comment type="similarity">
    <text evidence="2 8">Belongs to the protease inhibitor I16 (SSI) family.</text>
</comment>
<comment type="subunit">
    <text evidence="3">Homodimer.</text>
</comment>
<feature type="domain" description="Subtilisin inhibitor" evidence="10">
    <location>
        <begin position="41"/>
        <end position="123"/>
    </location>
</feature>
<dbReference type="InterPro" id="IPR023549">
    <property type="entry name" value="Subtilisin_inhibitor"/>
</dbReference>
<dbReference type="Gene3D" id="3.30.350.10">
    <property type="entry name" value="Subtilisin inhibitor-like"/>
    <property type="match status" value="1"/>
</dbReference>
<name>A0ABW7YD48_STRCE</name>
<feature type="chain" id="PRO_5047267562" evidence="9">
    <location>
        <begin position="31"/>
        <end position="139"/>
    </location>
</feature>
<evidence type="ECO:0000256" key="6">
    <source>
        <dbReference type="ARBA" id="ARBA00022900"/>
    </source>
</evidence>
<keyword evidence="9" id="KW-0732">Signal</keyword>
<dbReference type="SUPFAM" id="SSF55399">
    <property type="entry name" value="Subtilisin inhibitor"/>
    <property type="match status" value="1"/>
</dbReference>
<evidence type="ECO:0000256" key="8">
    <source>
        <dbReference type="RuleBase" id="RU003471"/>
    </source>
</evidence>